<evidence type="ECO:0000256" key="2">
    <source>
        <dbReference type="ARBA" id="ARBA00022448"/>
    </source>
</evidence>
<dbReference type="RefSeq" id="WP_149075796.1">
    <property type="nucleotide sequence ID" value="NZ_CP043329.1"/>
</dbReference>
<evidence type="ECO:0000256" key="5">
    <source>
        <dbReference type="ARBA" id="ARBA00022989"/>
    </source>
</evidence>
<keyword evidence="2" id="KW-0813">Transport</keyword>
<feature type="transmembrane region" description="Helical" evidence="8">
    <location>
        <begin position="101"/>
        <end position="124"/>
    </location>
</feature>
<keyword evidence="5 8" id="KW-1133">Transmembrane helix</keyword>
<feature type="transmembrane region" description="Helical" evidence="8">
    <location>
        <begin position="303"/>
        <end position="322"/>
    </location>
</feature>
<evidence type="ECO:0000256" key="6">
    <source>
        <dbReference type="ARBA" id="ARBA00023065"/>
    </source>
</evidence>
<keyword evidence="3" id="KW-0050">Antiport</keyword>
<name>A0A5C0VML6_9SPHI</name>
<dbReference type="PANTHER" id="PTHR43562:SF4">
    <property type="entry name" value="NA(+)_H(+) ANTIPORTER NHAS5"/>
    <property type="match status" value="1"/>
</dbReference>
<comment type="subcellular location">
    <subcellularLocation>
        <location evidence="1">Membrane</location>
        <topology evidence="1">Multi-pass membrane protein</topology>
    </subcellularLocation>
</comment>
<dbReference type="Proteomes" id="UP000323653">
    <property type="component" value="Chromosome"/>
</dbReference>
<dbReference type="GO" id="GO:1902600">
    <property type="term" value="P:proton transmembrane transport"/>
    <property type="evidence" value="ECO:0007669"/>
    <property type="project" value="InterPro"/>
</dbReference>
<feature type="transmembrane region" description="Helical" evidence="8">
    <location>
        <begin position="45"/>
        <end position="65"/>
    </location>
</feature>
<sequence>MNIDFFEHLIHEFELPLQNPVLIFSLILFIILLSPILLRRLKIPGTIGLILSGVVIGPHGVNLLAKNSAVDLFSTIGLLYIMFIAGIELDMNEFKKNQFKSLGFGFFTFIIPIALGLPACYYILGYDLNASFLIASMFATHTLVAYPIVTKFGVTKNPAVAISVGGTILTDTAVLIILAIIVGSANGGLTTQFWMKLGISLSIFLLIIFLILPRIAKWFFNRMDGDKTSNYVFVLSLVFLSAFLAEVAGVEPIIGAFMAGLALNRLIPHSSALMNRLEFVGNAIFIPFFLISVGMLVDVRVILSGYTAIFVAATLSIVALAGKWLAAFVTQIAFKYKAEQRQLIFGLSSAHAAATLAVILVGYKANILDENILNGTIILILVTCVVASFATEGAVKKIVQNQENPDFKEEPEEVVYYENILVPVSNFNKLEPIVDFTVLIKDKKSPYPLNILSIVSNDKDAETNIIQVKRKLEDFVKYASATETGVNPIATIDINISDGITRISKEILASTLILGWPHKETFLDKIFGPKSEAIINATTKTIFFCDFVKPLNTSKKIVLVCPPLTELEDGFAYWMDKILKLANELSVMIDFHAVAETQKAIIKYTKMAKSKTAYSLNLLDFNQYPQLLSNAPFDHLMIFVSARKGSISYHSMLDNLNSTLNKDINDHNILLIYPSVKTSDNKYTEYSDMNAELFIKGVQKVNKIKKGIRTIFKK</sequence>
<feature type="transmembrane region" description="Helical" evidence="8">
    <location>
        <begin position="228"/>
        <end position="244"/>
    </location>
</feature>
<keyword evidence="7 8" id="KW-0472">Membrane</keyword>
<evidence type="ECO:0000256" key="4">
    <source>
        <dbReference type="ARBA" id="ARBA00022692"/>
    </source>
</evidence>
<protein>
    <submittedName>
        <fullName evidence="10">Cation:proton antiporter</fullName>
    </submittedName>
</protein>
<dbReference type="Pfam" id="PF00999">
    <property type="entry name" value="Na_H_Exchanger"/>
    <property type="match status" value="1"/>
</dbReference>
<keyword evidence="11" id="KW-1185">Reference proteome</keyword>
<feature type="transmembrane region" description="Helical" evidence="8">
    <location>
        <begin position="343"/>
        <end position="365"/>
    </location>
</feature>
<feature type="domain" description="Cation/H+ exchanger transmembrane" evidence="9">
    <location>
        <begin position="29"/>
        <end position="394"/>
    </location>
</feature>
<accession>A0A5C0VML6</accession>
<dbReference type="PANTHER" id="PTHR43562">
    <property type="entry name" value="NAPA-TYPE SODIUM/HYDROGEN ANTIPORTER"/>
    <property type="match status" value="1"/>
</dbReference>
<gene>
    <name evidence="10" type="ORF">FYC62_16895</name>
</gene>
<feature type="transmembrane region" description="Helical" evidence="8">
    <location>
        <begin position="279"/>
        <end position="297"/>
    </location>
</feature>
<feature type="transmembrane region" description="Helical" evidence="8">
    <location>
        <begin position="193"/>
        <end position="216"/>
    </location>
</feature>
<evidence type="ECO:0000256" key="1">
    <source>
        <dbReference type="ARBA" id="ARBA00004141"/>
    </source>
</evidence>
<feature type="transmembrane region" description="Helical" evidence="8">
    <location>
        <begin position="161"/>
        <end position="181"/>
    </location>
</feature>
<feature type="transmembrane region" description="Helical" evidence="8">
    <location>
        <begin position="371"/>
        <end position="390"/>
    </location>
</feature>
<keyword evidence="6" id="KW-0406">Ion transport</keyword>
<proteinExistence type="predicted"/>
<evidence type="ECO:0000313" key="11">
    <source>
        <dbReference type="Proteomes" id="UP000323653"/>
    </source>
</evidence>
<organism evidence="10 11">
    <name type="scientific">Pedobacter aquae</name>
    <dbReference type="NCBI Taxonomy" id="2605747"/>
    <lineage>
        <taxon>Bacteria</taxon>
        <taxon>Pseudomonadati</taxon>
        <taxon>Bacteroidota</taxon>
        <taxon>Sphingobacteriia</taxon>
        <taxon>Sphingobacteriales</taxon>
        <taxon>Sphingobacteriaceae</taxon>
        <taxon>Pedobacter</taxon>
    </lineage>
</organism>
<reference evidence="10 11" key="1">
    <citation type="submission" date="2019-08" db="EMBL/GenBank/DDBJ databases">
        <title>Pedobacter sp. nov., isolated from Han river, South Korea.</title>
        <authorList>
            <person name="Lee D.-H."/>
            <person name="Kim Y.-S."/>
            <person name="Hwang E.-M."/>
            <person name="Le Tran T.C."/>
            <person name="Cha C.-J."/>
        </authorList>
    </citation>
    <scope>NUCLEOTIDE SEQUENCE [LARGE SCALE GENOMIC DNA]</scope>
    <source>
        <strain evidence="10 11">CJ43</strain>
    </source>
</reference>
<evidence type="ECO:0000256" key="8">
    <source>
        <dbReference type="SAM" id="Phobius"/>
    </source>
</evidence>
<dbReference type="InterPro" id="IPR006153">
    <property type="entry name" value="Cation/H_exchanger_TM"/>
</dbReference>
<evidence type="ECO:0000313" key="10">
    <source>
        <dbReference type="EMBL" id="QEK53172.1"/>
    </source>
</evidence>
<dbReference type="EMBL" id="CP043329">
    <property type="protein sequence ID" value="QEK53172.1"/>
    <property type="molecule type" value="Genomic_DNA"/>
</dbReference>
<keyword evidence="4 8" id="KW-0812">Transmembrane</keyword>
<feature type="transmembrane region" description="Helical" evidence="8">
    <location>
        <begin position="130"/>
        <end position="149"/>
    </location>
</feature>
<evidence type="ECO:0000256" key="3">
    <source>
        <dbReference type="ARBA" id="ARBA00022449"/>
    </source>
</evidence>
<dbReference type="GO" id="GO:0016020">
    <property type="term" value="C:membrane"/>
    <property type="evidence" value="ECO:0007669"/>
    <property type="project" value="UniProtKB-SubCell"/>
</dbReference>
<dbReference type="KEGG" id="pej:FYC62_16895"/>
<feature type="transmembrane region" description="Helical" evidence="8">
    <location>
        <begin position="71"/>
        <end position="89"/>
    </location>
</feature>
<dbReference type="InterPro" id="IPR038770">
    <property type="entry name" value="Na+/solute_symporter_sf"/>
</dbReference>
<dbReference type="GO" id="GO:0015297">
    <property type="term" value="F:antiporter activity"/>
    <property type="evidence" value="ECO:0007669"/>
    <property type="project" value="UniProtKB-KW"/>
</dbReference>
<feature type="transmembrane region" description="Helical" evidence="8">
    <location>
        <begin position="20"/>
        <end position="38"/>
    </location>
</feature>
<dbReference type="AlphaFoldDB" id="A0A5C0VML6"/>
<evidence type="ECO:0000256" key="7">
    <source>
        <dbReference type="ARBA" id="ARBA00023136"/>
    </source>
</evidence>
<dbReference type="Gene3D" id="1.20.1530.20">
    <property type="match status" value="1"/>
</dbReference>
<evidence type="ECO:0000259" key="9">
    <source>
        <dbReference type="Pfam" id="PF00999"/>
    </source>
</evidence>